<dbReference type="STRING" id="478801.Ksed_10360"/>
<protein>
    <recommendedName>
        <fullName evidence="4">TadE-like protein</fullName>
    </recommendedName>
</protein>
<feature type="signal peptide" evidence="1">
    <location>
        <begin position="1"/>
        <end position="27"/>
    </location>
</feature>
<dbReference type="eggNOG" id="ENOG5033252">
    <property type="taxonomic scope" value="Bacteria"/>
</dbReference>
<dbReference type="EMBL" id="CP001686">
    <property type="protein sequence ID" value="ACV06081.1"/>
    <property type="molecule type" value="Genomic_DNA"/>
</dbReference>
<dbReference type="Proteomes" id="UP000006666">
    <property type="component" value="Chromosome"/>
</dbReference>
<keyword evidence="3" id="KW-1185">Reference proteome</keyword>
<evidence type="ECO:0008006" key="4">
    <source>
        <dbReference type="Google" id="ProtNLM"/>
    </source>
</evidence>
<dbReference type="HOGENOM" id="CLU_123721_2_1_11"/>
<accession>C7NGH3</accession>
<reference evidence="2 3" key="1">
    <citation type="journal article" date="2009" name="Stand. Genomic Sci.">
        <title>Complete genome sequence of Kytococcus sedentarius type strain (541).</title>
        <authorList>
            <person name="Sims D."/>
            <person name="Brettin T."/>
            <person name="Detter J.C."/>
            <person name="Han C."/>
            <person name="Lapidus A."/>
            <person name="Copeland A."/>
            <person name="Glavina Del Rio T."/>
            <person name="Nolan M."/>
            <person name="Chen F."/>
            <person name="Lucas S."/>
            <person name="Tice H."/>
            <person name="Cheng J.F."/>
            <person name="Bruce D."/>
            <person name="Goodwin L."/>
            <person name="Pitluck S."/>
            <person name="Ovchinnikova G."/>
            <person name="Pati A."/>
            <person name="Ivanova N."/>
            <person name="Mavrommatis K."/>
            <person name="Chen A."/>
            <person name="Palaniappan K."/>
            <person name="D'haeseleer P."/>
            <person name="Chain P."/>
            <person name="Bristow J."/>
            <person name="Eisen J.A."/>
            <person name="Markowitz V."/>
            <person name="Hugenholtz P."/>
            <person name="Schneider S."/>
            <person name="Goker M."/>
            <person name="Pukall R."/>
            <person name="Kyrpides N.C."/>
            <person name="Klenk H.P."/>
        </authorList>
    </citation>
    <scope>NUCLEOTIDE SEQUENCE [LARGE SCALE GENOMIC DNA]</scope>
    <source>
        <strain evidence="3">ATCC 14392 / DSM 20547 / JCM 11482 / CCUG 33030 / NBRC 15357 / NCTC 11040 / CCM 314 / 541</strain>
    </source>
</reference>
<dbReference type="KEGG" id="kse:Ksed_10360"/>
<organism evidence="2 3">
    <name type="scientific">Kytococcus sedentarius (strain ATCC 14392 / DSM 20547 / JCM 11482 / CCUG 33030 / NBRC 15357 / NCTC 11040 / CCM 314 / 541)</name>
    <name type="common">Micrococcus sedentarius</name>
    <dbReference type="NCBI Taxonomy" id="478801"/>
    <lineage>
        <taxon>Bacteria</taxon>
        <taxon>Bacillati</taxon>
        <taxon>Actinomycetota</taxon>
        <taxon>Actinomycetes</taxon>
        <taxon>Micrococcales</taxon>
        <taxon>Kytococcaceae</taxon>
        <taxon>Kytococcus</taxon>
    </lineage>
</organism>
<keyword evidence="1" id="KW-0732">Signal</keyword>
<feature type="chain" id="PRO_5002980906" description="TadE-like protein" evidence="1">
    <location>
        <begin position="28"/>
        <end position="108"/>
    </location>
</feature>
<evidence type="ECO:0000256" key="1">
    <source>
        <dbReference type="SAM" id="SignalP"/>
    </source>
</evidence>
<evidence type="ECO:0000313" key="2">
    <source>
        <dbReference type="EMBL" id="ACV06081.1"/>
    </source>
</evidence>
<name>C7NGH3_KYTSD</name>
<gene>
    <name evidence="2" type="ordered locus">Ksed_10360</name>
</gene>
<proteinExistence type="predicted"/>
<sequence length="108" mass="11313">MVAIFTVMAVLQLAFALHVKNSLTAFAVEGARHGARSDAGPGDGVQRARYLAERASAGRAVSDVRQSRDTVGGRSVVVVEVTADLPVLGPWGIGEDLTVRGRALQEGE</sequence>
<dbReference type="AlphaFoldDB" id="C7NGH3"/>
<evidence type="ECO:0000313" key="3">
    <source>
        <dbReference type="Proteomes" id="UP000006666"/>
    </source>
</evidence>